<keyword evidence="1" id="KW-0533">Nickel</keyword>
<evidence type="ECO:0000313" key="2">
    <source>
        <dbReference type="EMBL" id="CAO86419.1"/>
    </source>
</evidence>
<reference evidence="2" key="1">
    <citation type="submission" date="2007-08" db="EMBL/GenBank/DDBJ databases">
        <authorList>
            <person name="Frangeul L."/>
        </authorList>
    </citation>
    <scope>NUCLEOTIDE SEQUENCE</scope>
    <source>
        <strain evidence="2">PCC 7806</strain>
    </source>
</reference>
<dbReference type="PANTHER" id="PTHR36566:SF1">
    <property type="entry name" value="PYRIDINIUM-3,5-BISTHIOCARBOXYLIC ACID MONONUCLEOTIDE NICKEL INSERTION PROTEIN"/>
    <property type="match status" value="1"/>
</dbReference>
<accession>A8YAR5</accession>
<protein>
    <submittedName>
        <fullName evidence="2">Genome sequencing data, contig C259</fullName>
    </submittedName>
</protein>
<organism evidence="2">
    <name type="scientific">Microcystis aeruginosa (strain PCC 7806)</name>
    <dbReference type="NCBI Taxonomy" id="267872"/>
    <lineage>
        <taxon>Bacteria</taxon>
        <taxon>Bacillati</taxon>
        <taxon>Cyanobacteriota</taxon>
        <taxon>Cyanophyceae</taxon>
        <taxon>Oscillatoriophycideae</taxon>
        <taxon>Chroococcales</taxon>
        <taxon>Microcystaceae</taxon>
        <taxon>Microcystis</taxon>
    </lineage>
</organism>
<dbReference type="Gene3D" id="3.10.20.300">
    <property type="entry name" value="mk0293 like domain"/>
    <property type="match status" value="1"/>
</dbReference>
<sequence>MTVICALDKIAICENMIFQETTTLGIRRTIQERSILKREIQSIDTVYGQIRLKVAYKESINQPITVQPEYEDCAAIARQHHLPWRFVHQMALAIWQEKNQS</sequence>
<name>A8YAR5_MICA7</name>
<proteinExistence type="predicted"/>
<dbReference type="EMBL" id="AM778889">
    <property type="protein sequence ID" value="CAO86419.1"/>
    <property type="molecule type" value="Genomic_DNA"/>
</dbReference>
<dbReference type="InterPro" id="IPR002822">
    <property type="entry name" value="Ni_insertion"/>
</dbReference>
<gene>
    <name evidence="2" type="ORF">IPF_6517</name>
</gene>
<dbReference type="Pfam" id="PF01969">
    <property type="entry name" value="Ni_insertion"/>
    <property type="match status" value="1"/>
</dbReference>
<dbReference type="PANTHER" id="PTHR36566">
    <property type="entry name" value="NICKEL INSERTION PROTEIN-RELATED"/>
    <property type="match status" value="1"/>
</dbReference>
<evidence type="ECO:0000256" key="1">
    <source>
        <dbReference type="ARBA" id="ARBA00022596"/>
    </source>
</evidence>
<dbReference type="AlphaFoldDB" id="A8YAR5"/>